<feature type="non-terminal residue" evidence="2">
    <location>
        <position position="1"/>
    </location>
</feature>
<evidence type="ECO:0000256" key="1">
    <source>
        <dbReference type="SAM" id="MobiDB-lite"/>
    </source>
</evidence>
<comment type="caution">
    <text evidence="2">The sequence shown here is derived from an EMBL/GenBank/DDBJ whole genome shotgun (WGS) entry which is preliminary data.</text>
</comment>
<gene>
    <name evidence="2" type="ORF">C3L33_17350</name>
</gene>
<name>A0A6A4KZS5_9ERIC</name>
<keyword evidence="3" id="KW-1185">Reference proteome</keyword>
<evidence type="ECO:0000313" key="2">
    <source>
        <dbReference type="EMBL" id="KAE9450752.1"/>
    </source>
</evidence>
<protein>
    <submittedName>
        <fullName evidence="2">Uncharacterized protein</fullName>
    </submittedName>
</protein>
<evidence type="ECO:0000313" key="3">
    <source>
        <dbReference type="Proteomes" id="UP000428333"/>
    </source>
</evidence>
<dbReference type="EMBL" id="QEFC01002762">
    <property type="protein sequence ID" value="KAE9450752.1"/>
    <property type="molecule type" value="Genomic_DNA"/>
</dbReference>
<organism evidence="2 3">
    <name type="scientific">Rhododendron williamsianum</name>
    <dbReference type="NCBI Taxonomy" id="262921"/>
    <lineage>
        <taxon>Eukaryota</taxon>
        <taxon>Viridiplantae</taxon>
        <taxon>Streptophyta</taxon>
        <taxon>Embryophyta</taxon>
        <taxon>Tracheophyta</taxon>
        <taxon>Spermatophyta</taxon>
        <taxon>Magnoliopsida</taxon>
        <taxon>eudicotyledons</taxon>
        <taxon>Gunneridae</taxon>
        <taxon>Pentapetalae</taxon>
        <taxon>asterids</taxon>
        <taxon>Ericales</taxon>
        <taxon>Ericaceae</taxon>
        <taxon>Ericoideae</taxon>
        <taxon>Rhodoreae</taxon>
        <taxon>Rhododendron</taxon>
    </lineage>
</organism>
<proteinExistence type="predicted"/>
<dbReference type="OrthoDB" id="416741at2759"/>
<sequence length="287" mass="32089">MPKWPEQSGTAGIEQYFGRYGTSVYRVKLHLAGGYPDVTSCPNCPEPVKEEIRAFIWKKKETASSITPLPDFDEMGNEEDIDEDESDPVLSESKQWSPEVDRARKPQIGHETARICNHEGRRRIVRGRAGHRTLGEGRAGRPRFVWWSQGLDRFGGSQKKVNEGRSDGQTASVSVLMGYNGLQDLIESERAQKESVMKLKDGMGDFDVSLAYVQLTLEESSTRAGLEIDEKAEESSTRAGLEIDEQAASLRKLLHHFPRTYADLQNAQIGIADGQYLIFVGNILSSR</sequence>
<dbReference type="Proteomes" id="UP000428333">
    <property type="component" value="Linkage Group LG10"/>
</dbReference>
<feature type="compositionally biased region" description="Acidic residues" evidence="1">
    <location>
        <begin position="71"/>
        <end position="87"/>
    </location>
</feature>
<dbReference type="AlphaFoldDB" id="A0A6A4KZS5"/>
<reference evidence="2 3" key="1">
    <citation type="journal article" date="2019" name="Genome Biol. Evol.">
        <title>The Rhododendron genome and chromosomal organization provide insight into shared whole-genome duplications across the heath family (Ericaceae).</title>
        <authorList>
            <person name="Soza V.L."/>
            <person name="Lindsley D."/>
            <person name="Waalkes A."/>
            <person name="Ramage E."/>
            <person name="Patwardhan R.P."/>
            <person name="Burton J.N."/>
            <person name="Adey A."/>
            <person name="Kumar A."/>
            <person name="Qiu R."/>
            <person name="Shendure J."/>
            <person name="Hall B."/>
        </authorList>
    </citation>
    <scope>NUCLEOTIDE SEQUENCE [LARGE SCALE GENOMIC DNA]</scope>
    <source>
        <strain evidence="2">RSF 1966-606</strain>
    </source>
</reference>
<accession>A0A6A4KZS5</accession>
<feature type="region of interest" description="Disordered" evidence="1">
    <location>
        <begin position="66"/>
        <end position="105"/>
    </location>
</feature>